<evidence type="ECO:0000256" key="2">
    <source>
        <dbReference type="SAM" id="Phobius"/>
    </source>
</evidence>
<feature type="transmembrane region" description="Helical" evidence="2">
    <location>
        <begin position="524"/>
        <end position="548"/>
    </location>
</feature>
<keyword evidence="2" id="KW-0812">Transmembrane</keyword>
<feature type="compositionally biased region" description="Basic and acidic residues" evidence="1">
    <location>
        <begin position="753"/>
        <end position="768"/>
    </location>
</feature>
<evidence type="ECO:0000256" key="1">
    <source>
        <dbReference type="SAM" id="MobiDB-lite"/>
    </source>
</evidence>
<dbReference type="EMBL" id="JARVKM010000010">
    <property type="protein sequence ID" value="KAK9779606.1"/>
    <property type="molecule type" value="Genomic_DNA"/>
</dbReference>
<protein>
    <submittedName>
        <fullName evidence="3">Uncharacterized protein</fullName>
    </submittedName>
</protein>
<accession>A0ABR2Y135</accession>
<keyword evidence="2" id="KW-1133">Transmembrane helix</keyword>
<keyword evidence="4" id="KW-1185">Reference proteome</keyword>
<feature type="compositionally biased region" description="Low complexity" evidence="1">
    <location>
        <begin position="707"/>
        <end position="719"/>
    </location>
</feature>
<feature type="transmembrane region" description="Helical" evidence="2">
    <location>
        <begin position="489"/>
        <end position="512"/>
    </location>
</feature>
<sequence length="809" mass="90448">MRASRPRSFQVRLQRSRLYRLKHTKTAAPGTVKAEIVEQSAVNQEKLARFSRVLASPGYRIELFGKEIPLSRLSLVRVKEARSAPTDYICVHGLRTAADITKFHTVMSQERYRASYRPLRLCYDTDKISKVGSPDLKGIKIGPEWCLVPIEDHSMLPNFVQRSAKGTNGTNYSERRCIEKTSEPYSGCPAFIVSAADTESTGRVMGNRSYIIGGGTAELLEVWTVLLMKSKWISEEATPARGFWTSQILSSSGYLVQPSLASSFRALVNCANLAFRNHDDKSDYYVEEALSPQTLVQMYNGWYLRGLKEFLEVGNNIEKRSKDSPNTRQTKHAMVNIVKSLVLRYGTSFLNGLLDPEAWLRQYGSELLPSQKQVYGQLNRILQPWREEEMIGRKAMHPDPIEQQDFMKMSVGCLAGFIAAMVLDWYGIDDDHVSSSTDLLNTVGLGAVSGVIATNIWTLQILLVYLFNQFDWRLFIGTRVSETSTRAKCLIFASLAITSSFARTMLPTLYIIRKQEIQDQGAMLSASAAAAGISIPSASSPTISWFILKLRYDNVRTHGRTTLGLPIDTVIARNTLYMMYCIFSVGFDALAGYTFMKVLFNSGLDLQQPVTGALTAAIFGSLTMLWPIISIINAKSFALPIILWYRRRVLLRNYGPEAVEINMISRPQITFEMTRDNFELRTQKSDSLSVPSQVKIVPPSWGIMTVQGSSPPSTSGQTSDMMRSHGGSTGYTSFSSKAAHSHTAPGALYRVHELSADPPDPNHPRQEPGLELSRGSRLRIPRPPPVTETFFSDVAKYLTEEPAVAHFRR</sequence>
<feature type="transmembrane region" description="Helical" evidence="2">
    <location>
        <begin position="448"/>
        <end position="468"/>
    </location>
</feature>
<evidence type="ECO:0000313" key="4">
    <source>
        <dbReference type="Proteomes" id="UP001465668"/>
    </source>
</evidence>
<evidence type="ECO:0000313" key="3">
    <source>
        <dbReference type="EMBL" id="KAK9779606.1"/>
    </source>
</evidence>
<dbReference type="Proteomes" id="UP001465668">
    <property type="component" value="Unassembled WGS sequence"/>
</dbReference>
<reference evidence="3 4" key="1">
    <citation type="submission" date="2024-02" db="EMBL/GenBank/DDBJ databases">
        <title>First draft genome assembly of two strains of Seiridium cardinale.</title>
        <authorList>
            <person name="Emiliani G."/>
            <person name="Scali E."/>
        </authorList>
    </citation>
    <scope>NUCLEOTIDE SEQUENCE [LARGE SCALE GENOMIC DNA]</scope>
    <source>
        <strain evidence="3 4">BM-138-000479</strain>
    </source>
</reference>
<feature type="region of interest" description="Disordered" evidence="1">
    <location>
        <begin position="706"/>
        <end position="737"/>
    </location>
</feature>
<keyword evidence="2" id="KW-0472">Membrane</keyword>
<name>A0ABR2Y135_9PEZI</name>
<feature type="transmembrane region" description="Helical" evidence="2">
    <location>
        <begin position="616"/>
        <end position="645"/>
    </location>
</feature>
<feature type="region of interest" description="Disordered" evidence="1">
    <location>
        <begin position="753"/>
        <end position="784"/>
    </location>
</feature>
<feature type="transmembrane region" description="Helical" evidence="2">
    <location>
        <begin position="577"/>
        <end position="596"/>
    </location>
</feature>
<feature type="transmembrane region" description="Helical" evidence="2">
    <location>
        <begin position="406"/>
        <end position="428"/>
    </location>
</feature>
<comment type="caution">
    <text evidence="3">The sequence shown here is derived from an EMBL/GenBank/DDBJ whole genome shotgun (WGS) entry which is preliminary data.</text>
</comment>
<proteinExistence type="predicted"/>
<gene>
    <name evidence="3" type="ORF">SCAR479_03672</name>
</gene>
<organism evidence="3 4">
    <name type="scientific">Seiridium cardinale</name>
    <dbReference type="NCBI Taxonomy" id="138064"/>
    <lineage>
        <taxon>Eukaryota</taxon>
        <taxon>Fungi</taxon>
        <taxon>Dikarya</taxon>
        <taxon>Ascomycota</taxon>
        <taxon>Pezizomycotina</taxon>
        <taxon>Sordariomycetes</taxon>
        <taxon>Xylariomycetidae</taxon>
        <taxon>Amphisphaeriales</taxon>
        <taxon>Sporocadaceae</taxon>
        <taxon>Seiridium</taxon>
    </lineage>
</organism>